<evidence type="ECO:0000313" key="6">
    <source>
        <dbReference type="EMBL" id="MDF3291601.1"/>
    </source>
</evidence>
<dbReference type="InterPro" id="IPR005650">
    <property type="entry name" value="BlaI_family"/>
</dbReference>
<gene>
    <name evidence="6" type="ORF">P3G67_20685</name>
</gene>
<comment type="similarity">
    <text evidence="1">Belongs to the BlaI transcriptional regulatory family.</text>
</comment>
<keyword evidence="4" id="KW-0804">Transcription</keyword>
<protein>
    <submittedName>
        <fullName evidence="6">BlaI/MecI/CopY family transcriptional regulator</fullName>
    </submittedName>
</protein>
<dbReference type="SUPFAM" id="SSF46785">
    <property type="entry name" value="Winged helix' DNA-binding domain"/>
    <property type="match status" value="1"/>
</dbReference>
<keyword evidence="3" id="KW-0238">DNA-binding</keyword>
<dbReference type="Gene3D" id="1.10.10.10">
    <property type="entry name" value="Winged helix-like DNA-binding domain superfamily/Winged helix DNA-binding domain"/>
    <property type="match status" value="1"/>
</dbReference>
<dbReference type="EMBL" id="JARJBC010000013">
    <property type="protein sequence ID" value="MDF3291601.1"/>
    <property type="molecule type" value="Genomic_DNA"/>
</dbReference>
<proteinExistence type="inferred from homology"/>
<organism evidence="6 7">
    <name type="scientific">Streptomyces silvisoli</name>
    <dbReference type="NCBI Taxonomy" id="3034235"/>
    <lineage>
        <taxon>Bacteria</taxon>
        <taxon>Bacillati</taxon>
        <taxon>Actinomycetota</taxon>
        <taxon>Actinomycetes</taxon>
        <taxon>Kitasatosporales</taxon>
        <taxon>Streptomycetaceae</taxon>
        <taxon>Streptomyces</taxon>
    </lineage>
</organism>
<evidence type="ECO:0000256" key="2">
    <source>
        <dbReference type="ARBA" id="ARBA00023015"/>
    </source>
</evidence>
<reference evidence="6 7" key="1">
    <citation type="submission" date="2023-03" db="EMBL/GenBank/DDBJ databases">
        <title>Draft genome sequence of Streptomyces sp. RB6PN23 isolated from peat swamp forest in Thailand.</title>
        <authorList>
            <person name="Klaysubun C."/>
            <person name="Duangmal K."/>
        </authorList>
    </citation>
    <scope>NUCLEOTIDE SEQUENCE [LARGE SCALE GENOMIC DNA]</scope>
    <source>
        <strain evidence="6 7">RB6PN23</strain>
    </source>
</reference>
<dbReference type="RefSeq" id="WP_276094781.1">
    <property type="nucleotide sequence ID" value="NZ_JARJBC010000013.1"/>
</dbReference>
<sequence>MPHADHAHEHTGTRRPAGALETEVMAALWANQEPMTARQVHQALGRGLAYKTVLTVLGRLHAKELLEREQVGRAHAYRPRQAPPQDAAHQMTTALSRGSDRAAVLEHFVETLDPADEAALRALLDARE</sequence>
<dbReference type="Proteomes" id="UP001216579">
    <property type="component" value="Unassembled WGS sequence"/>
</dbReference>
<feature type="region of interest" description="Disordered" evidence="5">
    <location>
        <begin position="71"/>
        <end position="92"/>
    </location>
</feature>
<dbReference type="InterPro" id="IPR036388">
    <property type="entry name" value="WH-like_DNA-bd_sf"/>
</dbReference>
<dbReference type="Pfam" id="PF03965">
    <property type="entry name" value="Penicillinase_R"/>
    <property type="match status" value="1"/>
</dbReference>
<keyword evidence="7" id="KW-1185">Reference proteome</keyword>
<evidence type="ECO:0000256" key="5">
    <source>
        <dbReference type="SAM" id="MobiDB-lite"/>
    </source>
</evidence>
<dbReference type="InterPro" id="IPR036390">
    <property type="entry name" value="WH_DNA-bd_sf"/>
</dbReference>
<evidence type="ECO:0000256" key="1">
    <source>
        <dbReference type="ARBA" id="ARBA00011046"/>
    </source>
</evidence>
<accession>A0ABT5ZP48</accession>
<keyword evidence="2" id="KW-0805">Transcription regulation</keyword>
<name>A0ABT5ZP48_9ACTN</name>
<evidence type="ECO:0000256" key="4">
    <source>
        <dbReference type="ARBA" id="ARBA00023163"/>
    </source>
</evidence>
<comment type="caution">
    <text evidence="6">The sequence shown here is derived from an EMBL/GenBank/DDBJ whole genome shotgun (WGS) entry which is preliminary data.</text>
</comment>
<evidence type="ECO:0000313" key="7">
    <source>
        <dbReference type="Proteomes" id="UP001216579"/>
    </source>
</evidence>
<evidence type="ECO:0000256" key="3">
    <source>
        <dbReference type="ARBA" id="ARBA00023125"/>
    </source>
</evidence>